<accession>A0AA37SHU1</accession>
<gene>
    <name evidence="1" type="ORF">GCM10007872_08790</name>
</gene>
<protein>
    <submittedName>
        <fullName evidence="1">Uncharacterized protein</fullName>
    </submittedName>
</protein>
<evidence type="ECO:0000313" key="2">
    <source>
        <dbReference type="Proteomes" id="UP001156708"/>
    </source>
</evidence>
<dbReference type="Proteomes" id="UP001156708">
    <property type="component" value="Unassembled WGS sequence"/>
</dbReference>
<sequence>MTLHTDRPNKIMALPTVQISTELAVLLAYYLSYEEKDRGYGGLMRRAADHLIYHLVSRWRTAPDPEATTVAVVQKLLPVADRTHMAKALG</sequence>
<keyword evidence="2" id="KW-1185">Reference proteome</keyword>
<dbReference type="AlphaFoldDB" id="A0AA37SHU1"/>
<dbReference type="EMBL" id="BSNZ01000005">
    <property type="protein sequence ID" value="GLQ83971.1"/>
    <property type="molecule type" value="Genomic_DNA"/>
</dbReference>
<evidence type="ECO:0000313" key="1">
    <source>
        <dbReference type="EMBL" id="GLQ83971.1"/>
    </source>
</evidence>
<organism evidence="1 2">
    <name type="scientific">Gluconobacter sphaericus NBRC 12467</name>
    <dbReference type="NCBI Taxonomy" id="1307951"/>
    <lineage>
        <taxon>Bacteria</taxon>
        <taxon>Pseudomonadati</taxon>
        <taxon>Pseudomonadota</taxon>
        <taxon>Alphaproteobacteria</taxon>
        <taxon>Acetobacterales</taxon>
        <taxon>Acetobacteraceae</taxon>
        <taxon>Gluconobacter</taxon>
    </lineage>
</organism>
<dbReference type="RefSeq" id="WP_228123971.1">
    <property type="nucleotide sequence ID" value="NZ_BARA01000116.1"/>
</dbReference>
<reference evidence="2" key="1">
    <citation type="journal article" date="2019" name="Int. J. Syst. Evol. Microbiol.">
        <title>The Global Catalogue of Microorganisms (GCM) 10K type strain sequencing project: providing services to taxonomists for standard genome sequencing and annotation.</title>
        <authorList>
            <consortium name="The Broad Institute Genomics Platform"/>
            <consortium name="The Broad Institute Genome Sequencing Center for Infectious Disease"/>
            <person name="Wu L."/>
            <person name="Ma J."/>
        </authorList>
    </citation>
    <scope>NUCLEOTIDE SEQUENCE [LARGE SCALE GENOMIC DNA]</scope>
    <source>
        <strain evidence="2">NBRC 12467</strain>
    </source>
</reference>
<comment type="caution">
    <text evidence="1">The sequence shown here is derived from an EMBL/GenBank/DDBJ whole genome shotgun (WGS) entry which is preliminary data.</text>
</comment>
<name>A0AA37SHU1_9PROT</name>
<proteinExistence type="predicted"/>